<dbReference type="RefSeq" id="WP_131914659.1">
    <property type="nucleotide sequence ID" value="NZ_SMLG01000001.1"/>
</dbReference>
<organism evidence="1 2">
    <name type="scientific">Flavobacterium rhamnosiphilum</name>
    <dbReference type="NCBI Taxonomy" id="2541724"/>
    <lineage>
        <taxon>Bacteria</taxon>
        <taxon>Pseudomonadati</taxon>
        <taxon>Bacteroidota</taxon>
        <taxon>Flavobacteriia</taxon>
        <taxon>Flavobacteriales</taxon>
        <taxon>Flavobacteriaceae</taxon>
        <taxon>Flavobacterium</taxon>
    </lineage>
</organism>
<accession>A0A4R5FC88</accession>
<evidence type="ECO:0000313" key="1">
    <source>
        <dbReference type="EMBL" id="TDE46711.1"/>
    </source>
</evidence>
<comment type="caution">
    <text evidence="1">The sequence shown here is derived from an EMBL/GenBank/DDBJ whole genome shotgun (WGS) entry which is preliminary data.</text>
</comment>
<reference evidence="1 2" key="1">
    <citation type="submission" date="2019-03" db="EMBL/GenBank/DDBJ databases">
        <title>Novel species of Flavobacterium.</title>
        <authorList>
            <person name="Liu Q."/>
            <person name="Xin Y.-H."/>
        </authorList>
    </citation>
    <scope>NUCLEOTIDE SEQUENCE [LARGE SCALE GENOMIC DNA]</scope>
    <source>
        <strain evidence="1 2">LB3P52</strain>
    </source>
</reference>
<sequence length="280" mass="33640">MQLDKLIADLKEFKKQDYLVKEFYEEYCNLNNREDDGSFEELVDFSFTTLLKTSSDTITNTETITFNGFKLQKFKSKTKLVINEFEKLTELERNNICQHFILRLKEVLKDFYKDPEFKQYVVELNTVIEKLNDDYLNFKNKNTKNNSFKYIDGTKYNKISKIFDWLKKEKLIDMQTNPLDFERVFQNKPIEKLIQWIGTTSDLKYFIQIINNSKFEFEDNGDQKWRVAVKCFSKTKKRSFEKIDSENLRTYKVTKTTKLKMDSLIVNEFVAKHLLTEKFK</sequence>
<dbReference type="EMBL" id="SMLG01000001">
    <property type="protein sequence ID" value="TDE46711.1"/>
    <property type="molecule type" value="Genomic_DNA"/>
</dbReference>
<name>A0A4R5FC88_9FLAO</name>
<dbReference type="AlphaFoldDB" id="A0A4R5FC88"/>
<gene>
    <name evidence="1" type="ORF">E0I26_01105</name>
</gene>
<evidence type="ECO:0000313" key="2">
    <source>
        <dbReference type="Proteomes" id="UP000294814"/>
    </source>
</evidence>
<dbReference type="OrthoDB" id="839908at2"/>
<proteinExistence type="predicted"/>
<keyword evidence="2" id="KW-1185">Reference proteome</keyword>
<protein>
    <submittedName>
        <fullName evidence="1">Uncharacterized protein</fullName>
    </submittedName>
</protein>
<dbReference type="Proteomes" id="UP000294814">
    <property type="component" value="Unassembled WGS sequence"/>
</dbReference>